<protein>
    <recommendedName>
        <fullName evidence="4">Outer membrane protein with beta-barrel domain</fullName>
    </recommendedName>
</protein>
<dbReference type="RefSeq" id="WP_120272216.1">
    <property type="nucleotide sequence ID" value="NZ_RAPN01000001.1"/>
</dbReference>
<organism evidence="2 3">
    <name type="scientific">Mangrovibacterium diazotrophicum</name>
    <dbReference type="NCBI Taxonomy" id="1261403"/>
    <lineage>
        <taxon>Bacteria</taxon>
        <taxon>Pseudomonadati</taxon>
        <taxon>Bacteroidota</taxon>
        <taxon>Bacteroidia</taxon>
        <taxon>Marinilabiliales</taxon>
        <taxon>Prolixibacteraceae</taxon>
        <taxon>Mangrovibacterium</taxon>
    </lineage>
</organism>
<dbReference type="EMBL" id="RAPN01000001">
    <property type="protein sequence ID" value="RKD90854.1"/>
    <property type="molecule type" value="Genomic_DNA"/>
</dbReference>
<accession>A0A419W5Y4</accession>
<keyword evidence="1" id="KW-0732">Signal</keyword>
<dbReference type="OrthoDB" id="852489at2"/>
<gene>
    <name evidence="2" type="ORF">BC643_1198</name>
</gene>
<evidence type="ECO:0008006" key="4">
    <source>
        <dbReference type="Google" id="ProtNLM"/>
    </source>
</evidence>
<evidence type="ECO:0000313" key="2">
    <source>
        <dbReference type="EMBL" id="RKD90854.1"/>
    </source>
</evidence>
<reference evidence="2 3" key="1">
    <citation type="submission" date="2018-09" db="EMBL/GenBank/DDBJ databases">
        <title>Genomic Encyclopedia of Archaeal and Bacterial Type Strains, Phase II (KMG-II): from individual species to whole genera.</title>
        <authorList>
            <person name="Goeker M."/>
        </authorList>
    </citation>
    <scope>NUCLEOTIDE SEQUENCE [LARGE SCALE GENOMIC DNA]</scope>
    <source>
        <strain evidence="2 3">DSM 27148</strain>
    </source>
</reference>
<feature type="chain" id="PRO_5019114010" description="Outer membrane protein with beta-barrel domain" evidence="1">
    <location>
        <begin position="21"/>
        <end position="236"/>
    </location>
</feature>
<sequence>MKKIKLIFILSLVAVSQLSAQTLAENLKFGIMGGYDFFAQDELKAVNTSVMNSLPFESKVINDYKPSFYFGTYLQYQLFNHFDIGPSYEYHYSGSRVGSRDYSGQFIFDQYIHTHQIALKIDYALVSSDRIEACIQLNSGVNLSSWKMDTDFELGDNGQYENQQSTDEFKGLSWHVSPAIKCAYQLGPKISLTAAAAYAFDLDPKYHYKDNKDWKATQYPKWSGLNFSIGLEFHFK</sequence>
<evidence type="ECO:0000313" key="3">
    <source>
        <dbReference type="Proteomes" id="UP000283387"/>
    </source>
</evidence>
<proteinExistence type="predicted"/>
<dbReference type="AlphaFoldDB" id="A0A419W5Y4"/>
<dbReference type="Proteomes" id="UP000283387">
    <property type="component" value="Unassembled WGS sequence"/>
</dbReference>
<evidence type="ECO:0000256" key="1">
    <source>
        <dbReference type="SAM" id="SignalP"/>
    </source>
</evidence>
<comment type="caution">
    <text evidence="2">The sequence shown here is derived from an EMBL/GenBank/DDBJ whole genome shotgun (WGS) entry which is preliminary data.</text>
</comment>
<feature type="signal peptide" evidence="1">
    <location>
        <begin position="1"/>
        <end position="20"/>
    </location>
</feature>
<keyword evidence="3" id="KW-1185">Reference proteome</keyword>
<name>A0A419W5Y4_9BACT</name>